<evidence type="ECO:0000313" key="3">
    <source>
        <dbReference type="EMBL" id="QBK85593.1"/>
    </source>
</evidence>
<sequence length="394" mass="42425">MANEALYVVFAALVIIITIMIWNRKVDSFSNYCGNYCKTVIGSNEHDRCLQKCTLGYGHKIMKYGGQNCSDDVDCQTGQLCVKQGFYMGVDGNEFPESNSGTCMDENDPGVVQWKSQGLPNREHANGTPTSLCVTNCTAQGKSLSKCSAICSYIRRPPGRPDIPGHPSKCMSKCLSEGNSKVNCQALCDPAPPSRLGDAAQYLKGKGPAFDAAQYLKGKGPAVSCASRCISEGSQYPGGDPGNWGETAAQCRSLCGLPSPPSACMRRCRSERGTQAECQGICDSPTQPDDDHTYPTWAFSMTGEITPTKVENFGPESCKPGYFWNAYAKRGRGNCQPFFQGTSSAWSVNNQTPDPDAEVSIPGTTLRGYGVGYIDPKDKPTGVTISSDPGYKKK</sequence>
<name>A0A481YQR9_9VIRU</name>
<keyword evidence="2" id="KW-1133">Transmembrane helix</keyword>
<evidence type="ECO:0000256" key="2">
    <source>
        <dbReference type="SAM" id="Phobius"/>
    </source>
</evidence>
<accession>A0A481YQR9</accession>
<proteinExistence type="predicted"/>
<reference evidence="3" key="1">
    <citation type="journal article" date="2019" name="MBio">
        <title>Virus Genomes from Deep Sea Sediments Expand the Ocean Megavirome and Support Independent Origins of Viral Gigantism.</title>
        <authorList>
            <person name="Backstrom D."/>
            <person name="Yutin N."/>
            <person name="Jorgensen S.L."/>
            <person name="Dharamshi J."/>
            <person name="Homa F."/>
            <person name="Zaremba-Niedwiedzka K."/>
            <person name="Spang A."/>
            <person name="Wolf Y.I."/>
            <person name="Koonin E.V."/>
            <person name="Ettema T.J."/>
        </authorList>
    </citation>
    <scope>NUCLEOTIDE SEQUENCE</scope>
</reference>
<feature type="transmembrane region" description="Helical" evidence="2">
    <location>
        <begin position="6"/>
        <end position="22"/>
    </location>
</feature>
<feature type="region of interest" description="Disordered" evidence="1">
    <location>
        <begin position="371"/>
        <end position="394"/>
    </location>
</feature>
<keyword evidence="2" id="KW-0812">Transmembrane</keyword>
<protein>
    <submittedName>
        <fullName evidence="3">Uncharacterized protein</fullName>
    </submittedName>
</protein>
<evidence type="ECO:0000256" key="1">
    <source>
        <dbReference type="SAM" id="MobiDB-lite"/>
    </source>
</evidence>
<organism evidence="3">
    <name type="scientific">Marseillevirus LCMAC101</name>
    <dbReference type="NCBI Taxonomy" id="2506602"/>
    <lineage>
        <taxon>Viruses</taxon>
        <taxon>Varidnaviria</taxon>
        <taxon>Bamfordvirae</taxon>
        <taxon>Nucleocytoviricota</taxon>
        <taxon>Megaviricetes</taxon>
        <taxon>Pimascovirales</taxon>
        <taxon>Pimascovirales incertae sedis</taxon>
        <taxon>Marseilleviridae</taxon>
    </lineage>
</organism>
<dbReference type="EMBL" id="MK500327">
    <property type="protein sequence ID" value="QBK85593.1"/>
    <property type="molecule type" value="Genomic_DNA"/>
</dbReference>
<keyword evidence="2" id="KW-0472">Membrane</keyword>
<gene>
    <name evidence="3" type="ORF">LCMAC101_01880</name>
</gene>